<sequence>MTKDKQKIEADKIVLSKQIRENEQISEDLKREQRKWQEQLEASKWQMKQQTDQIASLYQELAHFGDKTAYYNQEDAQDIYKTVQAVFRSQEESIESAYRKSNKQLEETNELLYKERGALEW</sequence>
<protein>
    <submittedName>
        <fullName evidence="2">Uncharacterized protein</fullName>
    </submittedName>
</protein>
<dbReference type="AlphaFoldDB" id="A0A1E5GHW6"/>
<dbReference type="OrthoDB" id="2191320at2"/>
<proteinExistence type="predicted"/>
<keyword evidence="1" id="KW-0175">Coiled coil</keyword>
<dbReference type="Proteomes" id="UP000095094">
    <property type="component" value="Unassembled WGS sequence"/>
</dbReference>
<name>A0A1E5GHW6_9ENTE</name>
<comment type="caution">
    <text evidence="2">The sequence shown here is derived from an EMBL/GenBank/DDBJ whole genome shotgun (WGS) entry which is preliminary data.</text>
</comment>
<organism evidence="2 3">
    <name type="scientific">Enterococcus termitis</name>
    <dbReference type="NCBI Taxonomy" id="332950"/>
    <lineage>
        <taxon>Bacteria</taxon>
        <taxon>Bacillati</taxon>
        <taxon>Bacillota</taxon>
        <taxon>Bacilli</taxon>
        <taxon>Lactobacillales</taxon>
        <taxon>Enterococcaceae</taxon>
        <taxon>Enterococcus</taxon>
    </lineage>
</organism>
<reference evidence="3" key="1">
    <citation type="submission" date="2016-09" db="EMBL/GenBank/DDBJ databases">
        <authorList>
            <person name="Gulvik C.A."/>
        </authorList>
    </citation>
    <scope>NUCLEOTIDE SEQUENCE [LARGE SCALE GENOMIC DNA]</scope>
    <source>
        <strain evidence="3">LMG 8895</strain>
    </source>
</reference>
<gene>
    <name evidence="2" type="ORF">BCR25_07175</name>
</gene>
<evidence type="ECO:0000313" key="2">
    <source>
        <dbReference type="EMBL" id="OEG12316.1"/>
    </source>
</evidence>
<evidence type="ECO:0000256" key="1">
    <source>
        <dbReference type="SAM" id="Coils"/>
    </source>
</evidence>
<accession>A0A1E5GHW6</accession>
<dbReference type="EMBL" id="MIJY01000034">
    <property type="protein sequence ID" value="OEG12316.1"/>
    <property type="molecule type" value="Genomic_DNA"/>
</dbReference>
<keyword evidence="3" id="KW-1185">Reference proteome</keyword>
<feature type="coiled-coil region" evidence="1">
    <location>
        <begin position="15"/>
        <end position="46"/>
    </location>
</feature>
<dbReference type="RefSeq" id="WP_069664021.1">
    <property type="nucleotide sequence ID" value="NZ_JBHUJJ010000001.1"/>
</dbReference>
<evidence type="ECO:0000313" key="3">
    <source>
        <dbReference type="Proteomes" id="UP000095094"/>
    </source>
</evidence>